<comment type="subcellular location">
    <subcellularLocation>
        <location evidence="1">Membrane</location>
        <topology evidence="1">Multi-pass membrane protein</topology>
    </subcellularLocation>
</comment>
<sequence length="868" mass="95347">MSVEREPKIESDSEAKHSVDPQVTRPESVDVAENRDLTTKRGLSSRHAQFIALGGSIGTGLFVSSGGTLARGGPAFLVGSYVVMSALIYMVLTAVVEISTYLPLPGGTMNYYGSRYVSRSLGFMMGWLYFYSFAIFVPFELTASALVIEYWNPNVNNAVWITIMLLLVVGLNLLPVKFYGETEFWFASLKVITIVGLLILSFILFWGGGPSHDRLGFRYWQHPGATKTMIVDGDAGRFVAALSTLLSSVLPFTFSPEMIVVTAGEVQSPRRNLPKIARNFFWRLVVFYIGGTIAISVICPSDASALTNGGSGAASSPWVVGIKNASIKGLDSVINAVIVTAAWSAGNSFLYLASRSLYSMACEGSAPAIFRRCTKQGVPIYAVIASSMFSLLAYMNVNSSAADVFNWLLNLVNTGGFISWVCCGIIYLRFRKACETQQVPKEMLTARSWLQPVGAWISLVVFAILCLLNGFTVFFPSRWSVADFLSAYIGLPLFVVIYFVHRFLYRGDTWAIKSEDVDLQSGLAELEAEEDLEVPSDINQFANGFVFVMEQAKILVVGCGPVGTMCAFALQKSGQATVTVILRSNFDLVKSQGFRIQSVDHGEIDSWRPRNIERTVHDSLQHGPFDYVVVALKNLPDVYSIPNIIAPAVTLDRTSIVLVQNGIDIEQPFVDAFPKTILLSGVPMIGCELNGRELLNNDPDILQISAFPFQSQGKSRDSCVRFADMYNLGGAKCNIQEDIIWHRWRKLIWNASFNTVCALTNMDSGTIQDAGGIETLIRPAMDEVVKIARAAGCVLPSGIQEEMVAFTPKEAHLKPSMQVDAIRGRPMEIEVILGNPIRTARRFGVATPTLVVLYNLLKAKQWQFIAGR</sequence>
<feature type="region of interest" description="Disordered" evidence="10">
    <location>
        <begin position="1"/>
        <end position="32"/>
    </location>
</feature>
<evidence type="ECO:0008006" key="17">
    <source>
        <dbReference type="Google" id="ProtNLM"/>
    </source>
</evidence>
<dbReference type="InterPro" id="IPR013752">
    <property type="entry name" value="KPA_reductase"/>
</dbReference>
<evidence type="ECO:0000256" key="7">
    <source>
        <dbReference type="ARBA" id="ARBA00022989"/>
    </source>
</evidence>
<dbReference type="Proteomes" id="UP001152533">
    <property type="component" value="Unassembled WGS sequence"/>
</dbReference>
<dbReference type="GO" id="GO:0016020">
    <property type="term" value="C:membrane"/>
    <property type="evidence" value="ECO:0007669"/>
    <property type="project" value="UniProtKB-SubCell"/>
</dbReference>
<evidence type="ECO:0000256" key="10">
    <source>
        <dbReference type="SAM" id="MobiDB-lite"/>
    </source>
</evidence>
<dbReference type="InterPro" id="IPR036291">
    <property type="entry name" value="NAD(P)-bd_dom_sf"/>
</dbReference>
<dbReference type="Pfam" id="PF02558">
    <property type="entry name" value="ApbA"/>
    <property type="match status" value="1"/>
</dbReference>
<dbReference type="PANTHER" id="PTHR43341">
    <property type="entry name" value="AMINO ACID PERMEASE"/>
    <property type="match status" value="1"/>
</dbReference>
<dbReference type="InterPro" id="IPR004841">
    <property type="entry name" value="AA-permease/SLC12A_dom"/>
</dbReference>
<feature type="transmembrane region" description="Helical" evidence="11">
    <location>
        <begin position="81"/>
        <end position="104"/>
    </location>
</feature>
<evidence type="ECO:0000256" key="5">
    <source>
        <dbReference type="ARBA" id="ARBA00022857"/>
    </source>
</evidence>
<evidence type="ECO:0000259" key="12">
    <source>
        <dbReference type="Pfam" id="PF00324"/>
    </source>
</evidence>
<evidence type="ECO:0000256" key="1">
    <source>
        <dbReference type="ARBA" id="ARBA00004141"/>
    </source>
</evidence>
<dbReference type="FunFam" id="1.20.1740.10:FF:000006">
    <property type="entry name" value="General amino acid permease"/>
    <property type="match status" value="1"/>
</dbReference>
<keyword evidence="4 11" id="KW-0812">Transmembrane</keyword>
<dbReference type="PANTHER" id="PTHR43341:SF38">
    <property type="entry name" value="PROLINE TRANSPORTER (EUROFUNG)"/>
    <property type="match status" value="1"/>
</dbReference>
<feature type="transmembrane region" description="Helical" evidence="11">
    <location>
        <begin position="157"/>
        <end position="174"/>
    </location>
</feature>
<evidence type="ECO:0000313" key="16">
    <source>
        <dbReference type="Proteomes" id="UP001152533"/>
    </source>
</evidence>
<keyword evidence="7 11" id="KW-1133">Transmembrane helix</keyword>
<feature type="transmembrane region" description="Helical" evidence="11">
    <location>
        <begin position="407"/>
        <end position="428"/>
    </location>
</feature>
<feature type="transmembrane region" description="Helical" evidence="11">
    <location>
        <begin position="238"/>
        <end position="260"/>
    </location>
</feature>
<feature type="transmembrane region" description="Helical" evidence="11">
    <location>
        <begin position="50"/>
        <end position="69"/>
    </location>
</feature>
<organism evidence="15 16">
    <name type="scientific">Colletotrichum noveboracense</name>
    <dbReference type="NCBI Taxonomy" id="2664923"/>
    <lineage>
        <taxon>Eukaryota</taxon>
        <taxon>Fungi</taxon>
        <taxon>Dikarya</taxon>
        <taxon>Ascomycota</taxon>
        <taxon>Pezizomycotina</taxon>
        <taxon>Sordariomycetes</taxon>
        <taxon>Hypocreomycetidae</taxon>
        <taxon>Glomerellales</taxon>
        <taxon>Glomerellaceae</taxon>
        <taxon>Colletotrichum</taxon>
        <taxon>Colletotrichum gloeosporioides species complex</taxon>
    </lineage>
</organism>
<evidence type="ECO:0000256" key="4">
    <source>
        <dbReference type="ARBA" id="ARBA00022692"/>
    </source>
</evidence>
<evidence type="ECO:0000256" key="2">
    <source>
        <dbReference type="ARBA" id="ARBA00007870"/>
    </source>
</evidence>
<dbReference type="InterPro" id="IPR050524">
    <property type="entry name" value="APC_YAT"/>
</dbReference>
<keyword evidence="16" id="KW-1185">Reference proteome</keyword>
<feature type="domain" description="Amino acid permease/ SLC12A" evidence="12">
    <location>
        <begin position="47"/>
        <end position="506"/>
    </location>
</feature>
<feature type="transmembrane region" description="Helical" evidence="11">
    <location>
        <begin position="333"/>
        <end position="353"/>
    </location>
</feature>
<feature type="transmembrane region" description="Helical" evidence="11">
    <location>
        <begin position="116"/>
        <end position="137"/>
    </location>
</feature>
<dbReference type="GO" id="GO:0015940">
    <property type="term" value="P:pantothenate biosynthetic process"/>
    <property type="evidence" value="ECO:0007669"/>
    <property type="project" value="InterPro"/>
</dbReference>
<dbReference type="NCBIfam" id="TIGR00745">
    <property type="entry name" value="apbA_panE"/>
    <property type="match status" value="1"/>
</dbReference>
<reference evidence="15" key="1">
    <citation type="submission" date="2022-08" db="EMBL/GenBank/DDBJ databases">
        <authorList>
            <person name="Giroux E."/>
            <person name="Giroux E."/>
        </authorList>
    </citation>
    <scope>NUCLEOTIDE SEQUENCE</scope>
    <source>
        <strain evidence="15">H1091258</strain>
    </source>
</reference>
<evidence type="ECO:0000256" key="6">
    <source>
        <dbReference type="ARBA" id="ARBA00022970"/>
    </source>
</evidence>
<dbReference type="InterPro" id="IPR003710">
    <property type="entry name" value="ApbA"/>
</dbReference>
<evidence type="ECO:0000259" key="13">
    <source>
        <dbReference type="Pfam" id="PF02558"/>
    </source>
</evidence>
<comment type="similarity">
    <text evidence="2">Belongs to the ketopantoate reductase family.</text>
</comment>
<dbReference type="InterPro" id="IPR013332">
    <property type="entry name" value="KPR_N"/>
</dbReference>
<dbReference type="GO" id="GO:0008677">
    <property type="term" value="F:2-dehydropantoate 2-reductase activity"/>
    <property type="evidence" value="ECO:0007669"/>
    <property type="project" value="InterPro"/>
</dbReference>
<comment type="caution">
    <text evidence="15">The sequence shown here is derived from an EMBL/GenBank/DDBJ whole genome shotgun (WGS) entry which is preliminary data.</text>
</comment>
<feature type="transmembrane region" description="Helical" evidence="11">
    <location>
        <begin position="487"/>
        <end position="505"/>
    </location>
</feature>
<feature type="compositionally biased region" description="Basic and acidic residues" evidence="10">
    <location>
        <begin position="1"/>
        <end position="19"/>
    </location>
</feature>
<dbReference type="AlphaFoldDB" id="A0A9W4RF82"/>
<evidence type="ECO:0000256" key="3">
    <source>
        <dbReference type="ARBA" id="ARBA00022448"/>
    </source>
</evidence>
<dbReference type="Gene3D" id="1.10.1040.10">
    <property type="entry name" value="N-(1-d-carboxylethyl)-l-norvaline Dehydrogenase, domain 2"/>
    <property type="match status" value="1"/>
</dbReference>
<evidence type="ECO:0000256" key="9">
    <source>
        <dbReference type="ARBA" id="ARBA00023136"/>
    </source>
</evidence>
<protein>
    <recommendedName>
        <fullName evidence="17">Amino acid permease</fullName>
    </recommendedName>
</protein>
<dbReference type="Gene3D" id="1.20.1740.10">
    <property type="entry name" value="Amino acid/polyamine transporter I"/>
    <property type="match status" value="1"/>
</dbReference>
<dbReference type="Pfam" id="PF08546">
    <property type="entry name" value="ApbA_C"/>
    <property type="match status" value="1"/>
</dbReference>
<dbReference type="FunFam" id="1.10.1040.10:FF:000017">
    <property type="entry name" value="2-dehydropantoate 2-reductase"/>
    <property type="match status" value="1"/>
</dbReference>
<evidence type="ECO:0000259" key="14">
    <source>
        <dbReference type="Pfam" id="PF08546"/>
    </source>
</evidence>
<proteinExistence type="inferred from homology"/>
<dbReference type="EMBL" id="CAMGZC010000008">
    <property type="protein sequence ID" value="CAI0641258.1"/>
    <property type="molecule type" value="Genomic_DNA"/>
</dbReference>
<keyword evidence="9 11" id="KW-0472">Membrane</keyword>
<dbReference type="InterPro" id="IPR013328">
    <property type="entry name" value="6PGD_dom2"/>
</dbReference>
<feature type="domain" description="Ketopantoate reductase C-terminal" evidence="14">
    <location>
        <begin position="738"/>
        <end position="861"/>
    </location>
</feature>
<dbReference type="Gene3D" id="3.40.50.720">
    <property type="entry name" value="NAD(P)-binding Rossmann-like Domain"/>
    <property type="match status" value="1"/>
</dbReference>
<keyword evidence="3" id="KW-0813">Transport</keyword>
<feature type="transmembrane region" description="Helical" evidence="11">
    <location>
        <begin position="186"/>
        <end position="207"/>
    </location>
</feature>
<feature type="domain" description="Ketopantoate reductase N-terminal" evidence="13">
    <location>
        <begin position="554"/>
        <end position="691"/>
    </location>
</feature>
<dbReference type="Pfam" id="PF00324">
    <property type="entry name" value="AA_permease"/>
    <property type="match status" value="1"/>
</dbReference>
<evidence type="ECO:0000313" key="15">
    <source>
        <dbReference type="EMBL" id="CAI0641258.1"/>
    </source>
</evidence>
<keyword evidence="5" id="KW-0521">NADP</keyword>
<name>A0A9W4RF82_9PEZI</name>
<evidence type="ECO:0000256" key="8">
    <source>
        <dbReference type="ARBA" id="ARBA00023002"/>
    </source>
</evidence>
<feature type="transmembrane region" description="Helical" evidence="11">
    <location>
        <begin position="449"/>
        <end position="475"/>
    </location>
</feature>
<keyword evidence="6" id="KW-0029">Amino-acid transport</keyword>
<dbReference type="SUPFAM" id="SSF48179">
    <property type="entry name" value="6-phosphogluconate dehydrogenase C-terminal domain-like"/>
    <property type="match status" value="1"/>
</dbReference>
<accession>A0A9W4RF82</accession>
<dbReference type="GO" id="GO:0015171">
    <property type="term" value="F:amino acid transmembrane transporter activity"/>
    <property type="evidence" value="ECO:0007669"/>
    <property type="project" value="TreeGrafter"/>
</dbReference>
<dbReference type="SUPFAM" id="SSF51735">
    <property type="entry name" value="NAD(P)-binding Rossmann-fold domains"/>
    <property type="match status" value="1"/>
</dbReference>
<feature type="transmembrane region" description="Helical" evidence="11">
    <location>
        <begin position="378"/>
        <end position="395"/>
    </location>
</feature>
<evidence type="ECO:0000256" key="11">
    <source>
        <dbReference type="SAM" id="Phobius"/>
    </source>
</evidence>
<dbReference type="InterPro" id="IPR008927">
    <property type="entry name" value="6-PGluconate_DH-like_C_sf"/>
</dbReference>
<keyword evidence="8" id="KW-0560">Oxidoreductase</keyword>
<feature type="transmembrane region" description="Helical" evidence="11">
    <location>
        <begin position="280"/>
        <end position="298"/>
    </location>
</feature>
<gene>
    <name evidence="15" type="ORF">CGXH109_LOCUS2345</name>
</gene>